<dbReference type="InterPro" id="IPR012334">
    <property type="entry name" value="Pectin_lyas_fold"/>
</dbReference>
<dbReference type="AlphaFoldDB" id="E3I5F3"/>
<dbReference type="InterPro" id="IPR011050">
    <property type="entry name" value="Pectin_lyase_fold/virulence"/>
</dbReference>
<dbReference type="InterPro" id="IPR024535">
    <property type="entry name" value="RHGA/B-epi-like_pectate_lyase"/>
</dbReference>
<accession>E3I5F3</accession>
<keyword evidence="3" id="KW-1185">Reference proteome</keyword>
<dbReference type="STRING" id="648757.Rvan_2458"/>
<sequence length="441" mass="46702">MSSRHDLPSRRSVIASCLAVGIDMALLPLAYAQDFHRPAGHSLHRKFVSAFDFGAQGDGISDDTAALRNALATAAPVDLGCGRFRLTSGLSLWPGQVLQGASSRCSSIIVDHVFDRSAPAVIDIRGPEPGGEVRDLTISFAQPDAGERAVLLPYPPAIRAQATPRFKLSRLRVERARIGLDMRGNSGGATIDDLEISAFDRAVWIDGALDSVKISKLHVWPFGITQAQRAIYDDAVNEGLRIARCDDLHLSDSIIFGLRKAAIFHRSDAGDAFGTISSVDFDHCGGLICEAANLRVVGCLFTLGVPDGVWMRAGKGQVNVVGSWFHARKTLASPGIASTGSGLLSVSSCVFNTGDTDFVHIALEPGTTFNLAALTFAKAQGKSYAQPLILARERASGSMSGLVATSTSGGELVRRDAHHSASLPPTVQIIGVEAPGWRTPG</sequence>
<dbReference type="Gene3D" id="2.160.20.10">
    <property type="entry name" value="Single-stranded right-handed beta-helix, Pectin lyase-like"/>
    <property type="match status" value="1"/>
</dbReference>
<dbReference type="eggNOG" id="COG5434">
    <property type="taxonomic scope" value="Bacteria"/>
</dbReference>
<dbReference type="KEGG" id="rva:Rvan_2458"/>
<organism evidence="2 3">
    <name type="scientific">Rhodomicrobium vannielii (strain ATCC 17100 / DSM 162 / LMG 4299 / NCIMB 10020 / ATH 3.1.1)</name>
    <dbReference type="NCBI Taxonomy" id="648757"/>
    <lineage>
        <taxon>Bacteria</taxon>
        <taxon>Pseudomonadati</taxon>
        <taxon>Pseudomonadota</taxon>
        <taxon>Alphaproteobacteria</taxon>
        <taxon>Hyphomicrobiales</taxon>
        <taxon>Hyphomicrobiaceae</taxon>
        <taxon>Rhodomicrobium</taxon>
    </lineage>
</organism>
<dbReference type="SUPFAM" id="SSF51126">
    <property type="entry name" value="Pectin lyase-like"/>
    <property type="match status" value="1"/>
</dbReference>
<dbReference type="Proteomes" id="UP000001399">
    <property type="component" value="Chromosome"/>
</dbReference>
<evidence type="ECO:0000313" key="3">
    <source>
        <dbReference type="Proteomes" id="UP000001399"/>
    </source>
</evidence>
<proteinExistence type="predicted"/>
<evidence type="ECO:0000313" key="2">
    <source>
        <dbReference type="EMBL" id="ADP71674.1"/>
    </source>
</evidence>
<dbReference type="HOGENOM" id="CLU_620939_0_0_5"/>
<gene>
    <name evidence="2" type="ordered locus">Rvan_2458</name>
</gene>
<feature type="domain" description="Rhamnogalacturonase A/B/Epimerase-like pectate lyase" evidence="1">
    <location>
        <begin position="47"/>
        <end position="111"/>
    </location>
</feature>
<dbReference type="InterPro" id="IPR006311">
    <property type="entry name" value="TAT_signal"/>
</dbReference>
<protein>
    <recommendedName>
        <fullName evidence="1">Rhamnogalacturonase A/B/Epimerase-like pectate lyase domain-containing protein</fullName>
    </recommendedName>
</protein>
<evidence type="ECO:0000259" key="1">
    <source>
        <dbReference type="Pfam" id="PF12708"/>
    </source>
</evidence>
<reference evidence="3" key="1">
    <citation type="journal article" date="2011" name="J. Bacteriol.">
        <title>Genome sequences of eight morphologically diverse alphaproteobacteria.</title>
        <authorList>
            <consortium name="US DOE Joint Genome Institute"/>
            <person name="Brown P.J."/>
            <person name="Kysela D.T."/>
            <person name="Buechlein A."/>
            <person name="Hemmerich C."/>
            <person name="Brun Y.V."/>
        </authorList>
    </citation>
    <scope>NUCLEOTIDE SEQUENCE [LARGE SCALE GENOMIC DNA]</scope>
    <source>
        <strain evidence="3">ATCC 17100 / ATH 3.1.1 / DSM 162 / LMG 4299</strain>
    </source>
</reference>
<dbReference type="PROSITE" id="PS51318">
    <property type="entry name" value="TAT"/>
    <property type="match status" value="1"/>
</dbReference>
<dbReference type="Pfam" id="PF12708">
    <property type="entry name" value="Pect-lyase_RHGA_epim"/>
    <property type="match status" value="1"/>
</dbReference>
<name>E3I5F3_RHOVT</name>
<dbReference type="EMBL" id="CP002292">
    <property type="protein sequence ID" value="ADP71674.1"/>
    <property type="molecule type" value="Genomic_DNA"/>
</dbReference>